<feature type="region of interest" description="Disordered" evidence="1">
    <location>
        <begin position="892"/>
        <end position="967"/>
    </location>
</feature>
<feature type="compositionally biased region" description="Polar residues" evidence="1">
    <location>
        <begin position="2165"/>
        <end position="2187"/>
    </location>
</feature>
<feature type="compositionally biased region" description="Acidic residues" evidence="1">
    <location>
        <begin position="1339"/>
        <end position="1351"/>
    </location>
</feature>
<evidence type="ECO:0000313" key="2">
    <source>
        <dbReference type="EMBL" id="KAF8773463.1"/>
    </source>
</evidence>
<feature type="compositionally biased region" description="Polar residues" evidence="1">
    <location>
        <begin position="363"/>
        <end position="372"/>
    </location>
</feature>
<feature type="region of interest" description="Disordered" evidence="1">
    <location>
        <begin position="670"/>
        <end position="704"/>
    </location>
</feature>
<feature type="compositionally biased region" description="Polar residues" evidence="1">
    <location>
        <begin position="1468"/>
        <end position="1495"/>
    </location>
</feature>
<feature type="compositionally biased region" description="Polar residues" evidence="1">
    <location>
        <begin position="683"/>
        <end position="704"/>
    </location>
</feature>
<feature type="region of interest" description="Disordered" evidence="1">
    <location>
        <begin position="272"/>
        <end position="299"/>
    </location>
</feature>
<feature type="compositionally biased region" description="Polar residues" evidence="1">
    <location>
        <begin position="590"/>
        <end position="601"/>
    </location>
</feature>
<feature type="compositionally biased region" description="Polar residues" evidence="1">
    <location>
        <begin position="1417"/>
        <end position="1442"/>
    </location>
</feature>
<sequence length="2540" mass="280796">MADYYPSEVARLVLGYLKEANCLKTWESFLGESIDLQEHCRLLQSGRSCTTNIEGKSLLDILHEYRFLKDTAGRNTRNETNSSSANLNTSHLYSSSNNINTSSSNINLNSSNINPSSSTINPNSSNINPSASCTENFKTPKKNNAEAFNRFKVHQATQSQATIRFAQVGNRTPRSMQAYLSTPTRQHSSRTPSRLQGVCVTTLNFGTGAERNEEPISVHRGGIFDTPKSRPSASVSSQRLCYSDTIKRRPVMISKLVQTETVNTSQVVIDNTNCQTSSNSPSHQILSERASTESSHQLTNSVNSANYCGENQIQSNPESRNSLTNSEENLNDSRLMLLENKTTANTAVVNQTIVFTSTEIRTSGDNESSVTPQYDIEPPPYARAPNTNSPRLILSFDRSQVSSLTTPMKDRRHWTEEFASPKRKGTIPRRRLLSESPHSKQIASNDNSFVSIHENVESIIEELMANQPFTQRLADNINKVICEEPEASNSNFPTLQDIQNSDIVIQNILARAESDSLFNDIISLFGNSRDCDDLNIQESAAETSEINFLTEGTQTNKDECEQATVTETSTSKDETNNSKNHDNMQEKNNDQNSENETSSQLPSSSEVIPHSSESAANQNTPTVASVEDPEPMQVDHDKTNLTQESGPKDLLGSCMSIIQPDTETHLQDCNFEQNNDVPDDTNEVQSSPSDVNESSTPVPVSVTENITGLDDTSTLKPVSIGTPFQVGSQIAVSQATSNINQSIPTSQTIVCYPPSSLTNSTMSFIPSNRNIPILPAVQNQGFILNSNFQPSPLLQFSYSPAPSFPVQSLDNFQSKIIVVQQPCPTHSLNATNWTNNNLTNDVIIPVQTVSAENVAQPSVINQSPIKIPHDYSPSKSFLASNVGNFVTVTSETAQSKKNADKKQSSKFNIPASPAKNSLGKKKSKRPPKKKRRPLFPSPKDPDNPPESEISDNVPVLSIPDPSPNKDESMSAMEILTSITEGANTQSPLLKAMISSAKILAEKGGRLNSTHVRTLEFSAPETVQEEGNKSKQSRTSTEIDGRRSSPRLKQKTSCKSPCCSPLKPVENANAKKNGSKLCTKEKVDMTADLVSNAIEKLTAHKAVSSSMSSVVLSAMQDALQAKPVKSKKQDSSSVCDVFQRAEISLSPIKKTPLKVSSIGKKAISRDQYFPDSSSASDSESDNIPLSLIIASKSKDTNIKETETSTLKQNNTQKSNVEKETNKSVVEEILPCADTECINKLAMHKASEMSESSAVPLNTKSTELSKAAVGKPSFKEDSNSHVNISKTVCPNKENKSSKKANGSKKIKSNKLDHHIQQESAKVSEEIKKVPGNSPCDLIVLDSDEDMEVPEIENENIASHVICSSESKSSKKEQKRKRKKKKLRTKLISPSKEKALGHKKSERRNSSVSRKSNSPRISETSDNLLQSDKSSPQSEKNSCKVSQENFTEEKQNNKKSKSEDSNMSKKLSEKININETNNHPLSNEETDAPSQKNNSRISQKFPIEKQISPEKDKWYISSPQKEKEVCHSDSLENNQYSSGTIKKSKKIDELCDKLRLNVVQNSPRKEGTINSLTKALHKLPPVVTNITAKNSTHIPVNETSYEQGLLPSETTAPLNPAEKETLKPTSIEILGTEKSIINADIRNTVTLDSEITINSKQSNISDELIKPNVKKRVLPPPKKRIRPVPVASPRDGRFSPFSPFSSPAHSVCFDSTLKPKEIPSISRNPSDSPINKIISCLSDLPSPAQLPFIDPPSRPVEMNSIARNTSNAEEINETVSSAPELSSPINTICSETTVKTKEMSSVTPINVGPVRKCSAGKPKAMAEFYKSALPDRESDLPISPDPMSSSSCTLDTLLARRNIPSADICETASNKENSLINKISPKKKEAEKVSQKRKLSSTSIKDSSDEEGLIKSPSRAETIVRNTSDTETASEYVALLSPQVHLKDVHLSSSDEEGLIKSPVKNLSHGQKSDQISVQPEKKQKLSTGFSPHLENLNSSVSDQLKSVKTDSFLLHDKTAEKHLQEEKSPVHHSILLNKAKSKSNLKKNAVSPVIPAGVKIPDKWNNSKINNYSSIITRPEDETRFKGPRRSRPNIKVVGFKSPPKPSSSFKRKNEHPPSHLNRPNPYRTLYSERQARRLQLEKRRSSFRQSPNLNNNRSSTHPHRHESKHITSPNFNYSESNLSFSKESTTRNYSRKKHEHRDISNKSSEIGCRNNDSQKHLFPYESSSNRNTSKHESSNSNLKVSEKDLDHQDSSNKHKQKERTILLEKSNPVKETRDKLSTKNIANVEVPEKPNKNITSLKKSNESFHKQASSNFPDDEEKGYNKDISAKEKLMSTNNKHKSVNNLSDENKASRVSEKCDSVFEKSRIRLEVDQIQQNKLSYNKDTELSNSESGTLSKERHTELRQESQLENRSQILNTEQNKEGGDEHSDLNDCKIFDEAVGSLSRTSTDQNELDQAVAFLTNDEVPKSQEPVISSQNIADGDKVTDDAPDKDSDDFGALVIKQLSKAAGLSVPMQVQDISHLLEKIKELGLENIADIFGQKK</sequence>
<feature type="compositionally biased region" description="Polar residues" evidence="1">
    <location>
        <begin position="545"/>
        <end position="555"/>
    </location>
</feature>
<dbReference type="EMBL" id="JABXBU010002227">
    <property type="protein sequence ID" value="KAF8773463.1"/>
    <property type="molecule type" value="Genomic_DNA"/>
</dbReference>
<feature type="region of interest" description="Disordered" evidence="1">
    <location>
        <begin position="307"/>
        <end position="326"/>
    </location>
</feature>
<feature type="region of interest" description="Disordered" evidence="1">
    <location>
        <begin position="1262"/>
        <end position="1507"/>
    </location>
</feature>
<feature type="compositionally biased region" description="Polar residues" evidence="1">
    <location>
        <begin position="1202"/>
        <end position="1213"/>
    </location>
</feature>
<feature type="region of interest" description="Disordered" evidence="1">
    <location>
        <begin position="2137"/>
        <end position="2318"/>
    </location>
</feature>
<feature type="compositionally biased region" description="Polar residues" evidence="1">
    <location>
        <begin position="2142"/>
        <end position="2154"/>
    </location>
</feature>
<comment type="caution">
    <text evidence="2">The sequence shown here is derived from an EMBL/GenBank/DDBJ whole genome shotgun (WGS) entry which is preliminary data.</text>
</comment>
<feature type="compositionally biased region" description="Basic and acidic residues" evidence="1">
    <location>
        <begin position="570"/>
        <end position="589"/>
    </location>
</feature>
<reference evidence="2" key="1">
    <citation type="journal article" date="2020" name="bioRxiv">
        <title>Chromosome-level reference genome of the European wasp spider Argiope bruennichi: a resource for studies on range expansion and evolutionary adaptation.</title>
        <authorList>
            <person name="Sheffer M.M."/>
            <person name="Hoppe A."/>
            <person name="Krehenwinkel H."/>
            <person name="Uhl G."/>
            <person name="Kuss A.W."/>
            <person name="Jensen L."/>
            <person name="Jensen C."/>
            <person name="Gillespie R.G."/>
            <person name="Hoff K.J."/>
            <person name="Prost S."/>
        </authorList>
    </citation>
    <scope>NUCLEOTIDE SEQUENCE</scope>
</reference>
<feature type="compositionally biased region" description="Basic residues" evidence="1">
    <location>
        <begin position="1295"/>
        <end position="1306"/>
    </location>
</feature>
<proteinExistence type="predicted"/>
<feature type="compositionally biased region" description="Polar residues" evidence="1">
    <location>
        <begin position="272"/>
        <end position="285"/>
    </location>
</feature>
<feature type="compositionally biased region" description="Low complexity" evidence="1">
    <location>
        <begin position="602"/>
        <end position="614"/>
    </location>
</feature>
<feature type="region of interest" description="Disordered" evidence="1">
    <location>
        <begin position="1959"/>
        <end position="1984"/>
    </location>
</feature>
<feature type="compositionally biased region" description="Basic and acidic residues" evidence="1">
    <location>
        <begin position="2478"/>
        <end position="2488"/>
    </location>
</feature>
<evidence type="ECO:0000313" key="3">
    <source>
        <dbReference type="Proteomes" id="UP000807504"/>
    </source>
</evidence>
<feature type="region of interest" description="Disordered" evidence="1">
    <location>
        <begin position="1875"/>
        <end position="1921"/>
    </location>
</feature>
<feature type="compositionally biased region" description="Basic and acidic residues" evidence="1">
    <location>
        <begin position="1444"/>
        <end position="1466"/>
    </location>
</feature>
<feature type="compositionally biased region" description="Basic residues" evidence="1">
    <location>
        <begin position="1370"/>
        <end position="1382"/>
    </location>
</feature>
<feature type="region of interest" description="Disordered" evidence="1">
    <location>
        <begin position="2379"/>
        <end position="2410"/>
    </location>
</feature>
<accession>A0A8T0EHH0</accession>
<feature type="region of interest" description="Disordered" evidence="1">
    <location>
        <begin position="2074"/>
        <end position="2123"/>
    </location>
</feature>
<feature type="region of interest" description="Disordered" evidence="1">
    <location>
        <begin position="1013"/>
        <end position="1055"/>
    </location>
</feature>
<organism evidence="2 3">
    <name type="scientific">Argiope bruennichi</name>
    <name type="common">Wasp spider</name>
    <name type="synonym">Aranea bruennichi</name>
    <dbReference type="NCBI Taxonomy" id="94029"/>
    <lineage>
        <taxon>Eukaryota</taxon>
        <taxon>Metazoa</taxon>
        <taxon>Ecdysozoa</taxon>
        <taxon>Arthropoda</taxon>
        <taxon>Chelicerata</taxon>
        <taxon>Arachnida</taxon>
        <taxon>Araneae</taxon>
        <taxon>Araneomorphae</taxon>
        <taxon>Entelegynae</taxon>
        <taxon>Araneoidea</taxon>
        <taxon>Araneidae</taxon>
        <taxon>Argiope</taxon>
    </lineage>
</organism>
<feature type="compositionally biased region" description="Low complexity" evidence="1">
    <location>
        <begin position="1403"/>
        <end position="1415"/>
    </location>
</feature>
<keyword evidence="3" id="KW-1185">Reference proteome</keyword>
<feature type="region of interest" description="Disordered" evidence="1">
    <location>
        <begin position="363"/>
        <end position="386"/>
    </location>
</feature>
<evidence type="ECO:0000256" key="1">
    <source>
        <dbReference type="SAM" id="MobiDB-lite"/>
    </source>
</evidence>
<feature type="compositionally biased region" description="Basic residues" evidence="1">
    <location>
        <begin position="918"/>
        <end position="933"/>
    </location>
</feature>
<feature type="compositionally biased region" description="Basic and acidic residues" evidence="1">
    <location>
        <begin position="1307"/>
        <end position="1326"/>
    </location>
</feature>
<dbReference type="Proteomes" id="UP000807504">
    <property type="component" value="Unassembled WGS sequence"/>
</dbReference>
<name>A0A8T0EHH0_ARGBR</name>
<feature type="compositionally biased region" description="Polar residues" evidence="1">
    <location>
        <begin position="1961"/>
        <end position="1971"/>
    </location>
</feature>
<feature type="compositionally biased region" description="Basic and acidic residues" evidence="1">
    <location>
        <begin position="2239"/>
        <end position="2276"/>
    </location>
</feature>
<reference evidence="2" key="2">
    <citation type="submission" date="2020-06" db="EMBL/GenBank/DDBJ databases">
        <authorList>
            <person name="Sheffer M."/>
        </authorList>
    </citation>
    <scope>NUCLEOTIDE SEQUENCE</scope>
</reference>
<feature type="compositionally biased region" description="Basic and acidic residues" evidence="1">
    <location>
        <begin position="2393"/>
        <end position="2406"/>
    </location>
</feature>
<feature type="region of interest" description="Disordered" evidence="1">
    <location>
        <begin position="1195"/>
        <end position="1220"/>
    </location>
</feature>
<feature type="region of interest" description="Disordered" evidence="1">
    <location>
        <begin position="2464"/>
        <end position="2488"/>
    </location>
</feature>
<protein>
    <submittedName>
        <fullName evidence="2">Uncharacterized protein</fullName>
    </submittedName>
</protein>
<feature type="region of interest" description="Disordered" evidence="1">
    <location>
        <begin position="545"/>
        <end position="653"/>
    </location>
</feature>
<gene>
    <name evidence="2" type="ORF">HNY73_016124</name>
</gene>